<keyword evidence="6" id="KW-0406">Ion transport</keyword>
<feature type="transmembrane region" description="Helical" evidence="8">
    <location>
        <begin position="349"/>
        <end position="369"/>
    </location>
</feature>
<dbReference type="PANTHER" id="PTHR32024:SF1">
    <property type="entry name" value="KTR SYSTEM POTASSIUM UPTAKE PROTEIN B"/>
    <property type="match status" value="1"/>
</dbReference>
<proteinExistence type="predicted"/>
<comment type="subcellular location">
    <subcellularLocation>
        <location evidence="1">Cell membrane</location>
        <topology evidence="1">Multi-pass membrane protein</topology>
    </subcellularLocation>
</comment>
<dbReference type="Proteomes" id="UP000824031">
    <property type="component" value="Unassembled WGS sequence"/>
</dbReference>
<dbReference type="PANTHER" id="PTHR32024">
    <property type="entry name" value="TRK SYSTEM POTASSIUM UPTAKE PROTEIN TRKG-RELATED"/>
    <property type="match status" value="1"/>
</dbReference>
<name>A0A9D2F3E3_9FIRM</name>
<feature type="transmembrane region" description="Helical" evidence="8">
    <location>
        <begin position="194"/>
        <end position="212"/>
    </location>
</feature>
<evidence type="ECO:0000313" key="9">
    <source>
        <dbReference type="EMBL" id="HIZ48874.1"/>
    </source>
</evidence>
<dbReference type="GO" id="GO:0008324">
    <property type="term" value="F:monoatomic cation transmembrane transporter activity"/>
    <property type="evidence" value="ECO:0007669"/>
    <property type="project" value="InterPro"/>
</dbReference>
<reference evidence="9" key="2">
    <citation type="submission" date="2021-04" db="EMBL/GenBank/DDBJ databases">
        <authorList>
            <person name="Gilroy R."/>
        </authorList>
    </citation>
    <scope>NUCLEOTIDE SEQUENCE</scope>
    <source>
        <strain evidence="9">3436</strain>
    </source>
</reference>
<accession>A0A9D2F3E3</accession>
<organism evidence="9 10">
    <name type="scientific">Candidatus Gemmiger excrementavium</name>
    <dbReference type="NCBI Taxonomy" id="2838608"/>
    <lineage>
        <taxon>Bacteria</taxon>
        <taxon>Bacillati</taxon>
        <taxon>Bacillota</taxon>
        <taxon>Clostridia</taxon>
        <taxon>Eubacteriales</taxon>
        <taxon>Gemmiger</taxon>
    </lineage>
</organism>
<feature type="transmembrane region" description="Helical" evidence="8">
    <location>
        <begin position="400"/>
        <end position="425"/>
    </location>
</feature>
<evidence type="ECO:0000256" key="3">
    <source>
        <dbReference type="ARBA" id="ARBA00022475"/>
    </source>
</evidence>
<dbReference type="GO" id="GO:0005886">
    <property type="term" value="C:plasma membrane"/>
    <property type="evidence" value="ECO:0007669"/>
    <property type="project" value="UniProtKB-SubCell"/>
</dbReference>
<evidence type="ECO:0000313" key="10">
    <source>
        <dbReference type="Proteomes" id="UP000824031"/>
    </source>
</evidence>
<evidence type="ECO:0000256" key="2">
    <source>
        <dbReference type="ARBA" id="ARBA00022448"/>
    </source>
</evidence>
<keyword evidence="3" id="KW-1003">Cell membrane</keyword>
<evidence type="ECO:0000256" key="4">
    <source>
        <dbReference type="ARBA" id="ARBA00022692"/>
    </source>
</evidence>
<feature type="transmembrane region" description="Helical" evidence="8">
    <location>
        <begin position="12"/>
        <end position="35"/>
    </location>
</feature>
<feature type="transmembrane region" description="Helical" evidence="8">
    <location>
        <begin position="308"/>
        <end position="328"/>
    </location>
</feature>
<evidence type="ECO:0000256" key="5">
    <source>
        <dbReference type="ARBA" id="ARBA00022989"/>
    </source>
</evidence>
<comment type="caution">
    <text evidence="9">The sequence shown here is derived from an EMBL/GenBank/DDBJ whole genome shotgun (WGS) entry which is preliminary data.</text>
</comment>
<feature type="transmembrane region" description="Helical" evidence="8">
    <location>
        <begin position="75"/>
        <end position="99"/>
    </location>
</feature>
<gene>
    <name evidence="9" type="ORF">H9810_09155</name>
</gene>
<dbReference type="AlphaFoldDB" id="A0A9D2F3E3"/>
<protein>
    <submittedName>
        <fullName evidence="9">Trk family potassium uptake protein</fullName>
    </submittedName>
</protein>
<keyword evidence="5 8" id="KW-1133">Transmembrane helix</keyword>
<keyword evidence="4 8" id="KW-0812">Transmembrane</keyword>
<evidence type="ECO:0000256" key="8">
    <source>
        <dbReference type="SAM" id="Phobius"/>
    </source>
</evidence>
<dbReference type="InterPro" id="IPR003445">
    <property type="entry name" value="Cat_transpt"/>
</dbReference>
<feature type="transmembrane region" description="Helical" evidence="8">
    <location>
        <begin position="129"/>
        <end position="150"/>
    </location>
</feature>
<reference evidence="9" key="1">
    <citation type="journal article" date="2021" name="PeerJ">
        <title>Extensive microbial diversity within the chicken gut microbiome revealed by metagenomics and culture.</title>
        <authorList>
            <person name="Gilroy R."/>
            <person name="Ravi A."/>
            <person name="Getino M."/>
            <person name="Pursley I."/>
            <person name="Horton D.L."/>
            <person name="Alikhan N.F."/>
            <person name="Baker D."/>
            <person name="Gharbi K."/>
            <person name="Hall N."/>
            <person name="Watson M."/>
            <person name="Adriaenssens E.M."/>
            <person name="Foster-Nyarko E."/>
            <person name="Jarju S."/>
            <person name="Secka A."/>
            <person name="Antonio M."/>
            <person name="Oren A."/>
            <person name="Chaudhuri R.R."/>
            <person name="La Ragione R."/>
            <person name="Hildebrand F."/>
            <person name="Pallen M.J."/>
        </authorList>
    </citation>
    <scope>NUCLEOTIDE SEQUENCE</scope>
    <source>
        <strain evidence="9">3436</strain>
    </source>
</reference>
<dbReference type="EMBL" id="DXBO01000134">
    <property type="protein sequence ID" value="HIZ48874.1"/>
    <property type="molecule type" value="Genomic_DNA"/>
</dbReference>
<dbReference type="GO" id="GO:0030001">
    <property type="term" value="P:metal ion transport"/>
    <property type="evidence" value="ECO:0007669"/>
    <property type="project" value="UniProtKB-ARBA"/>
</dbReference>
<keyword evidence="2" id="KW-0813">Transport</keyword>
<evidence type="ECO:0000256" key="1">
    <source>
        <dbReference type="ARBA" id="ARBA00004651"/>
    </source>
</evidence>
<evidence type="ECO:0000256" key="7">
    <source>
        <dbReference type="ARBA" id="ARBA00023136"/>
    </source>
</evidence>
<dbReference type="Pfam" id="PF02386">
    <property type="entry name" value="TrkH"/>
    <property type="match status" value="1"/>
</dbReference>
<feature type="transmembrane region" description="Helical" evidence="8">
    <location>
        <begin position="233"/>
        <end position="251"/>
    </location>
</feature>
<feature type="transmembrane region" description="Helical" evidence="8">
    <location>
        <begin position="47"/>
        <end position="63"/>
    </location>
</feature>
<sequence length="443" mass="46969">MQGFRRPHLTTFQTIILLFAAVILGGSLLLMLPFAARDFSVTPFHEALFTATSAVCVTGLVVQDTATHWSWFGQAVILTLIQIGGLGVITVAASISLLAGRKISLMQRGTMQEAIAAPKVGGIVRLTGFVLRASFLLELAGALCMLPVFCRDYGPRGIWMAVFHSISAFCNAGFDLLGSPEGKYVSLTGYRADPVINLTIMALIVIGGIGFLTWDDIRANKLRLHRYRMQSKVILSTTALLIAVPALWFYFGEFGDLHGGERVLAALFQSVTPRTAGFNTADLNALSGVGQGLTILLMLIGGSPGSTAGGMKTTTAAVLFANAIAVFCRRAEARFFGRRIDNKTVCNAATILFLYLTLFLTGGFLISAMEGLPLSACLFETASAIGTVGLSLGLTPGLGLVSQGILIALMFIGRVGGLTLIYAALSGFSKANSKLPQERITVG</sequence>
<evidence type="ECO:0000256" key="6">
    <source>
        <dbReference type="ARBA" id="ARBA00023065"/>
    </source>
</evidence>
<keyword evidence="7 8" id="KW-0472">Membrane</keyword>